<proteinExistence type="predicted"/>
<sequence>MSITTVPNPHTNVQPHHSPPPQSPSPMSIILTPMPITHTTGLHRPQTNAHHSHHRVPPTYPHTNAHHSHHRAPPSPSNQCPSLTPPGPPITLTPMFITHTTGPPHHPHTTGPPSPTPQGPHHPHTNVNHSHHRALITLTPMSITPHWAPAPY</sequence>
<protein>
    <submittedName>
        <fullName evidence="2">Uncharacterized protein</fullName>
    </submittedName>
</protein>
<dbReference type="Proteomes" id="UP001286313">
    <property type="component" value="Unassembled WGS sequence"/>
</dbReference>
<name>A0AAE1BZ68_PETCI</name>
<feature type="compositionally biased region" description="Low complexity" evidence="1">
    <location>
        <begin position="92"/>
        <end position="103"/>
    </location>
</feature>
<evidence type="ECO:0000313" key="2">
    <source>
        <dbReference type="EMBL" id="KAK3859023.1"/>
    </source>
</evidence>
<feature type="region of interest" description="Disordered" evidence="1">
    <location>
        <begin position="1"/>
        <end position="128"/>
    </location>
</feature>
<comment type="caution">
    <text evidence="2">The sequence shown here is derived from an EMBL/GenBank/DDBJ whole genome shotgun (WGS) entry which is preliminary data.</text>
</comment>
<accession>A0AAE1BZ68</accession>
<feature type="compositionally biased region" description="Polar residues" evidence="1">
    <location>
        <begin position="37"/>
        <end position="49"/>
    </location>
</feature>
<organism evidence="2 3">
    <name type="scientific">Petrolisthes cinctipes</name>
    <name type="common">Flat porcelain crab</name>
    <dbReference type="NCBI Taxonomy" id="88211"/>
    <lineage>
        <taxon>Eukaryota</taxon>
        <taxon>Metazoa</taxon>
        <taxon>Ecdysozoa</taxon>
        <taxon>Arthropoda</taxon>
        <taxon>Crustacea</taxon>
        <taxon>Multicrustacea</taxon>
        <taxon>Malacostraca</taxon>
        <taxon>Eumalacostraca</taxon>
        <taxon>Eucarida</taxon>
        <taxon>Decapoda</taxon>
        <taxon>Pleocyemata</taxon>
        <taxon>Anomura</taxon>
        <taxon>Galatheoidea</taxon>
        <taxon>Porcellanidae</taxon>
        <taxon>Petrolisthes</taxon>
    </lineage>
</organism>
<gene>
    <name evidence="2" type="ORF">Pcinc_034823</name>
</gene>
<dbReference type="EMBL" id="JAWQEG010005139">
    <property type="protein sequence ID" value="KAK3859023.1"/>
    <property type="molecule type" value="Genomic_DNA"/>
</dbReference>
<feature type="compositionally biased region" description="Polar residues" evidence="1">
    <location>
        <begin position="1"/>
        <end position="13"/>
    </location>
</feature>
<evidence type="ECO:0000256" key="1">
    <source>
        <dbReference type="SAM" id="MobiDB-lite"/>
    </source>
</evidence>
<evidence type="ECO:0000313" key="3">
    <source>
        <dbReference type="Proteomes" id="UP001286313"/>
    </source>
</evidence>
<reference evidence="2" key="1">
    <citation type="submission" date="2023-10" db="EMBL/GenBank/DDBJ databases">
        <title>Genome assemblies of two species of porcelain crab, Petrolisthes cinctipes and Petrolisthes manimaculis (Anomura: Porcellanidae).</title>
        <authorList>
            <person name="Angst P."/>
        </authorList>
    </citation>
    <scope>NUCLEOTIDE SEQUENCE</scope>
    <source>
        <strain evidence="2">PB745_01</strain>
        <tissue evidence="2">Gill</tissue>
    </source>
</reference>
<keyword evidence="3" id="KW-1185">Reference proteome</keyword>
<dbReference type="AlphaFoldDB" id="A0AAE1BZ68"/>
<feature type="compositionally biased region" description="Pro residues" evidence="1">
    <location>
        <begin position="110"/>
        <end position="120"/>
    </location>
</feature>